<dbReference type="NCBIfam" id="TIGR00254">
    <property type="entry name" value="GGDEF"/>
    <property type="match status" value="1"/>
</dbReference>
<evidence type="ECO:0000256" key="3">
    <source>
        <dbReference type="ARBA" id="ARBA00034247"/>
    </source>
</evidence>
<dbReference type="Gene3D" id="3.30.450.20">
    <property type="entry name" value="PAS domain"/>
    <property type="match status" value="1"/>
</dbReference>
<dbReference type="InterPro" id="IPR029787">
    <property type="entry name" value="Nucleotide_cyclase"/>
</dbReference>
<evidence type="ECO:0000256" key="2">
    <source>
        <dbReference type="ARBA" id="ARBA00012528"/>
    </source>
</evidence>
<proteinExistence type="predicted"/>
<dbReference type="PANTHER" id="PTHR45138">
    <property type="entry name" value="REGULATORY COMPONENTS OF SENSORY TRANSDUCTION SYSTEM"/>
    <property type="match status" value="1"/>
</dbReference>
<comment type="catalytic activity">
    <reaction evidence="3">
        <text>2 GTP = 3',3'-c-di-GMP + 2 diphosphate</text>
        <dbReference type="Rhea" id="RHEA:24898"/>
        <dbReference type="ChEBI" id="CHEBI:33019"/>
        <dbReference type="ChEBI" id="CHEBI:37565"/>
        <dbReference type="ChEBI" id="CHEBI:58805"/>
        <dbReference type="EC" id="2.7.7.65"/>
    </reaction>
</comment>
<dbReference type="AlphaFoldDB" id="A0AB39ALA8"/>
<accession>A0AB39ALA8</accession>
<dbReference type="PROSITE" id="PS50887">
    <property type="entry name" value="GGDEF"/>
    <property type="match status" value="1"/>
</dbReference>
<name>A0AB39ALA8_9GAMM</name>
<evidence type="ECO:0000256" key="1">
    <source>
        <dbReference type="ARBA" id="ARBA00001946"/>
    </source>
</evidence>
<dbReference type="FunFam" id="3.30.70.270:FF:000001">
    <property type="entry name" value="Diguanylate cyclase domain protein"/>
    <property type="match status" value="1"/>
</dbReference>
<dbReference type="Pfam" id="PF08447">
    <property type="entry name" value="PAS_3"/>
    <property type="match status" value="1"/>
</dbReference>
<dbReference type="Gene3D" id="3.30.70.270">
    <property type="match status" value="1"/>
</dbReference>
<dbReference type="InterPro" id="IPR000014">
    <property type="entry name" value="PAS"/>
</dbReference>
<dbReference type="SMART" id="SM00267">
    <property type="entry name" value="GGDEF"/>
    <property type="match status" value="1"/>
</dbReference>
<keyword evidence="5" id="KW-0808">Transferase</keyword>
<dbReference type="GO" id="GO:0043709">
    <property type="term" value="P:cell adhesion involved in single-species biofilm formation"/>
    <property type="evidence" value="ECO:0007669"/>
    <property type="project" value="TreeGrafter"/>
</dbReference>
<dbReference type="Pfam" id="PF00990">
    <property type="entry name" value="GGDEF"/>
    <property type="match status" value="1"/>
</dbReference>
<dbReference type="GO" id="GO:1902201">
    <property type="term" value="P:negative regulation of bacterial-type flagellum-dependent cell motility"/>
    <property type="evidence" value="ECO:0007669"/>
    <property type="project" value="TreeGrafter"/>
</dbReference>
<dbReference type="CDD" id="cd01949">
    <property type="entry name" value="GGDEF"/>
    <property type="match status" value="1"/>
</dbReference>
<dbReference type="InterPro" id="IPR013655">
    <property type="entry name" value="PAS_fold_3"/>
</dbReference>
<evidence type="ECO:0000313" key="5">
    <source>
        <dbReference type="EMBL" id="XDH86254.1"/>
    </source>
</evidence>
<organism evidence="5">
    <name type="scientific">Pseudoalteromonas sp. SD03</name>
    <dbReference type="NCBI Taxonomy" id="3231719"/>
    <lineage>
        <taxon>Bacteria</taxon>
        <taxon>Pseudomonadati</taxon>
        <taxon>Pseudomonadota</taxon>
        <taxon>Gammaproteobacteria</taxon>
        <taxon>Alteromonadales</taxon>
        <taxon>Pseudoalteromonadaceae</taxon>
        <taxon>Pseudoalteromonas</taxon>
    </lineage>
</organism>
<comment type="cofactor">
    <cofactor evidence="1">
        <name>Mg(2+)</name>
        <dbReference type="ChEBI" id="CHEBI:18420"/>
    </cofactor>
</comment>
<dbReference type="RefSeq" id="WP_075169159.1">
    <property type="nucleotide sequence ID" value="NZ_CP162514.1"/>
</dbReference>
<dbReference type="InterPro" id="IPR050469">
    <property type="entry name" value="Diguanylate_Cyclase"/>
</dbReference>
<dbReference type="PANTHER" id="PTHR45138:SF9">
    <property type="entry name" value="DIGUANYLATE CYCLASE DGCM-RELATED"/>
    <property type="match status" value="1"/>
</dbReference>
<feature type="domain" description="GGDEF" evidence="4">
    <location>
        <begin position="287"/>
        <end position="423"/>
    </location>
</feature>
<dbReference type="NCBIfam" id="TIGR00229">
    <property type="entry name" value="sensory_box"/>
    <property type="match status" value="1"/>
</dbReference>
<reference evidence="5" key="1">
    <citation type="submission" date="2024-07" db="EMBL/GenBank/DDBJ databases">
        <authorList>
            <person name="Jiang Y."/>
            <person name="Qin Q."/>
        </authorList>
    </citation>
    <scope>NUCLEOTIDE SEQUENCE</scope>
    <source>
        <strain evidence="5">SD03</strain>
    </source>
</reference>
<sequence length="424" mass="48903">MNYASQSHLVKSFVLDASEKTVSNLTFEDDYSLQQFKESAYKLFYDIITVPAPYLYQEPNPIVELFRLIESSLGSLKSSQKAILSQLEKWWVEWHFVASMNVSLERENKEQDYNVISTTQHPMRKHELSHYARLFTILPLPVCDVCMVTGDILKVNQRFIDVFGYTLQDVPNLNVWWKLAYPEKDYRTFAQTLWQESLEQANQNNDDIPANDYRISCKDGSEIVMQVSGISVEGEFIAIFNDATERLKTQEILSDMAFLDSLTKIANRRRFDEKLTSEFNKLSNEHRELSMIIIDIDNFKKYNDRYGHLEGDKCLFQVAQKLAETVCRPEDFVARFGGEEFVVLLPQTGKQGALFIAEQIQKSIEKMAIPHKDSFTGILSVSMGINTIEHEHDSDHAQFFKQADNALYYAKKQGRNCIALATDN</sequence>
<dbReference type="GO" id="GO:0052621">
    <property type="term" value="F:diguanylate cyclase activity"/>
    <property type="evidence" value="ECO:0007669"/>
    <property type="project" value="UniProtKB-EC"/>
</dbReference>
<dbReference type="InterPro" id="IPR035965">
    <property type="entry name" value="PAS-like_dom_sf"/>
</dbReference>
<dbReference type="EC" id="2.7.7.65" evidence="2"/>
<gene>
    <name evidence="5" type="ORF">ABZP26_09080</name>
</gene>
<dbReference type="EMBL" id="CP162514">
    <property type="protein sequence ID" value="XDH86254.1"/>
    <property type="molecule type" value="Genomic_DNA"/>
</dbReference>
<dbReference type="SUPFAM" id="SSF55073">
    <property type="entry name" value="Nucleotide cyclase"/>
    <property type="match status" value="1"/>
</dbReference>
<dbReference type="CDD" id="cd00130">
    <property type="entry name" value="PAS"/>
    <property type="match status" value="1"/>
</dbReference>
<dbReference type="InterPro" id="IPR043128">
    <property type="entry name" value="Rev_trsase/Diguanyl_cyclase"/>
</dbReference>
<dbReference type="GO" id="GO:0005886">
    <property type="term" value="C:plasma membrane"/>
    <property type="evidence" value="ECO:0007669"/>
    <property type="project" value="TreeGrafter"/>
</dbReference>
<evidence type="ECO:0000259" key="4">
    <source>
        <dbReference type="PROSITE" id="PS50887"/>
    </source>
</evidence>
<dbReference type="SUPFAM" id="SSF55785">
    <property type="entry name" value="PYP-like sensor domain (PAS domain)"/>
    <property type="match status" value="1"/>
</dbReference>
<dbReference type="InterPro" id="IPR000160">
    <property type="entry name" value="GGDEF_dom"/>
</dbReference>
<protein>
    <recommendedName>
        <fullName evidence="2">diguanylate cyclase</fullName>
        <ecNumber evidence="2">2.7.7.65</ecNumber>
    </recommendedName>
</protein>
<keyword evidence="5" id="KW-0548">Nucleotidyltransferase</keyword>